<organism evidence="1">
    <name type="scientific">Anguilla anguilla</name>
    <name type="common">European freshwater eel</name>
    <name type="synonym">Muraena anguilla</name>
    <dbReference type="NCBI Taxonomy" id="7936"/>
    <lineage>
        <taxon>Eukaryota</taxon>
        <taxon>Metazoa</taxon>
        <taxon>Chordata</taxon>
        <taxon>Craniata</taxon>
        <taxon>Vertebrata</taxon>
        <taxon>Euteleostomi</taxon>
        <taxon>Actinopterygii</taxon>
        <taxon>Neopterygii</taxon>
        <taxon>Teleostei</taxon>
        <taxon>Anguilliformes</taxon>
        <taxon>Anguillidae</taxon>
        <taxon>Anguilla</taxon>
    </lineage>
</organism>
<name>A0A0E9U5U0_ANGAN</name>
<dbReference type="EMBL" id="GBXM01047376">
    <property type="protein sequence ID" value="JAH61201.1"/>
    <property type="molecule type" value="Transcribed_RNA"/>
</dbReference>
<reference evidence="1" key="1">
    <citation type="submission" date="2014-11" db="EMBL/GenBank/DDBJ databases">
        <authorList>
            <person name="Amaro Gonzalez C."/>
        </authorList>
    </citation>
    <scope>NUCLEOTIDE SEQUENCE</scope>
</reference>
<sequence length="34" mass="4036">MRILYRLLRCTAVAHCLKCEENLTKKQECTLQLI</sequence>
<reference evidence="1" key="2">
    <citation type="journal article" date="2015" name="Fish Shellfish Immunol.">
        <title>Early steps in the European eel (Anguilla anguilla)-Vibrio vulnificus interaction in the gills: Role of the RtxA13 toxin.</title>
        <authorList>
            <person name="Callol A."/>
            <person name="Pajuelo D."/>
            <person name="Ebbesson L."/>
            <person name="Teles M."/>
            <person name="MacKenzie S."/>
            <person name="Amaro C."/>
        </authorList>
    </citation>
    <scope>NUCLEOTIDE SEQUENCE</scope>
</reference>
<protein>
    <submittedName>
        <fullName evidence="1">Uncharacterized protein</fullName>
    </submittedName>
</protein>
<accession>A0A0E9U5U0</accession>
<dbReference type="AlphaFoldDB" id="A0A0E9U5U0"/>
<proteinExistence type="predicted"/>
<evidence type="ECO:0000313" key="1">
    <source>
        <dbReference type="EMBL" id="JAH61201.1"/>
    </source>
</evidence>